<gene>
    <name evidence="4" type="ORF">CUMW_078980</name>
</gene>
<keyword evidence="3" id="KW-0012">Acyltransferase</keyword>
<dbReference type="PANTHER" id="PTHR31623">
    <property type="entry name" value="F21J9.9"/>
    <property type="match status" value="1"/>
</dbReference>
<keyword evidence="2" id="KW-0808">Transferase</keyword>
<evidence type="ECO:0000313" key="5">
    <source>
        <dbReference type="Proteomes" id="UP000236630"/>
    </source>
</evidence>
<reference evidence="4 5" key="1">
    <citation type="journal article" date="2017" name="Front. Genet.">
        <title>Draft sequencing of the heterozygous diploid genome of Satsuma (Citrus unshiu Marc.) using a hybrid assembly approach.</title>
        <authorList>
            <person name="Shimizu T."/>
            <person name="Tanizawa Y."/>
            <person name="Mochizuki T."/>
            <person name="Nagasaki H."/>
            <person name="Yoshioka T."/>
            <person name="Toyoda A."/>
            <person name="Fujiyama A."/>
            <person name="Kaminuma E."/>
            <person name="Nakamura Y."/>
        </authorList>
    </citation>
    <scope>NUCLEOTIDE SEQUENCE [LARGE SCALE GENOMIC DNA]</scope>
    <source>
        <strain evidence="5">cv. Miyagawa wase</strain>
    </source>
</reference>
<sequence>MAGELEIENISRETIKLSSPTPNHLRNFKLSFLEQIAPVMYTPIVLFYSQNGDSDHPGEAAKMCQCLKTSLSKILTLFYPFAGRFKDHASIECNDDGADFLEAQVICRLSDIPRQPNANNLRTFLPIEIESMEAVTNILLCVQASFFECGGMPIEVQIIPHPEFLTASVFPPKDPPMLPLPFPPGNCKTRTRRFVFTASKIAALKAKAAGACVQQPSRVEAVTVLIWKCSMIAISSTTVRGCPRLSQATHAVNLRKWTRRPMPANCVGNVRSGDSLSRVISRG</sequence>
<comment type="caution">
    <text evidence="4">The sequence shown here is derived from an EMBL/GenBank/DDBJ whole genome shotgun (WGS) entry which is preliminary data.</text>
</comment>
<keyword evidence="5" id="KW-1185">Reference proteome</keyword>
<dbReference type="EMBL" id="BDQV01000022">
    <property type="protein sequence ID" value="GAY44009.1"/>
    <property type="molecule type" value="Genomic_DNA"/>
</dbReference>
<protein>
    <submittedName>
        <fullName evidence="4">Uncharacterized protein</fullName>
    </submittedName>
</protein>
<evidence type="ECO:0000256" key="3">
    <source>
        <dbReference type="ARBA" id="ARBA00023315"/>
    </source>
</evidence>
<name>A0A2H5NV64_CITUN</name>
<evidence type="ECO:0000313" key="4">
    <source>
        <dbReference type="EMBL" id="GAY44009.1"/>
    </source>
</evidence>
<organism evidence="4 5">
    <name type="scientific">Citrus unshiu</name>
    <name type="common">Satsuma mandarin</name>
    <name type="synonym">Citrus nobilis var. unshiu</name>
    <dbReference type="NCBI Taxonomy" id="55188"/>
    <lineage>
        <taxon>Eukaryota</taxon>
        <taxon>Viridiplantae</taxon>
        <taxon>Streptophyta</taxon>
        <taxon>Embryophyta</taxon>
        <taxon>Tracheophyta</taxon>
        <taxon>Spermatophyta</taxon>
        <taxon>Magnoliopsida</taxon>
        <taxon>eudicotyledons</taxon>
        <taxon>Gunneridae</taxon>
        <taxon>Pentapetalae</taxon>
        <taxon>rosids</taxon>
        <taxon>malvids</taxon>
        <taxon>Sapindales</taxon>
        <taxon>Rutaceae</taxon>
        <taxon>Aurantioideae</taxon>
        <taxon>Citrus</taxon>
    </lineage>
</organism>
<dbReference type="GO" id="GO:0016746">
    <property type="term" value="F:acyltransferase activity"/>
    <property type="evidence" value="ECO:0007669"/>
    <property type="project" value="UniProtKB-KW"/>
</dbReference>
<dbReference type="Gene3D" id="3.30.559.10">
    <property type="entry name" value="Chloramphenicol acetyltransferase-like domain"/>
    <property type="match status" value="2"/>
</dbReference>
<proteinExistence type="inferred from homology"/>
<accession>A0A2H5NV64</accession>
<dbReference type="InterPro" id="IPR023213">
    <property type="entry name" value="CAT-like_dom_sf"/>
</dbReference>
<dbReference type="Pfam" id="PF02458">
    <property type="entry name" value="Transferase"/>
    <property type="match status" value="2"/>
</dbReference>
<evidence type="ECO:0000256" key="2">
    <source>
        <dbReference type="ARBA" id="ARBA00022679"/>
    </source>
</evidence>
<dbReference type="Proteomes" id="UP000236630">
    <property type="component" value="Unassembled WGS sequence"/>
</dbReference>
<dbReference type="PANTHER" id="PTHR31623:SF122">
    <property type="entry name" value="HXXXD-TYPE ACYL-TRANSFERASE FAMILY PROTEIN"/>
    <property type="match status" value="1"/>
</dbReference>
<evidence type="ECO:0000256" key="1">
    <source>
        <dbReference type="ARBA" id="ARBA00009861"/>
    </source>
</evidence>
<comment type="similarity">
    <text evidence="1">Belongs to the plant acyltransferase family.</text>
</comment>
<dbReference type="AlphaFoldDB" id="A0A2H5NV64"/>